<protein>
    <submittedName>
        <fullName evidence="1">Uncharacterized protein</fullName>
    </submittedName>
</protein>
<accession>A0A3G5A1K5</accession>
<dbReference type="EMBL" id="MK072176">
    <property type="protein sequence ID" value="AYV79743.1"/>
    <property type="molecule type" value="Genomic_DNA"/>
</dbReference>
<gene>
    <name evidence="1" type="ORF">Faunusvirus45_3</name>
</gene>
<organism evidence="1">
    <name type="scientific">Faunusvirus sp</name>
    <dbReference type="NCBI Taxonomy" id="2487766"/>
    <lineage>
        <taxon>Viruses</taxon>
        <taxon>Varidnaviria</taxon>
        <taxon>Bamfordvirae</taxon>
        <taxon>Nucleocytoviricota</taxon>
        <taxon>Megaviricetes</taxon>
        <taxon>Imitervirales</taxon>
        <taxon>Mimiviridae</taxon>
    </lineage>
</organism>
<name>A0A3G5A1K5_9VIRU</name>
<sequence>MFSTQTVQHATLAEAAEYQQLAHEIELEQAKKIRHAQATHRTETMARMKIQLAKLLADANAPESLVDVSAADTKTEKDTTKKADVELRDEVFELRERLCTLEQNFCVLQTHIVKSSENTTELAQVMKHLSLSMKKVGGLL</sequence>
<reference evidence="1" key="1">
    <citation type="submission" date="2018-10" db="EMBL/GenBank/DDBJ databases">
        <title>Hidden diversity of soil giant viruses.</title>
        <authorList>
            <person name="Schulz F."/>
            <person name="Alteio L."/>
            <person name="Goudeau D."/>
            <person name="Ryan E.M."/>
            <person name="Malmstrom R.R."/>
            <person name="Blanchard J."/>
            <person name="Woyke T."/>
        </authorList>
    </citation>
    <scope>NUCLEOTIDE SEQUENCE</scope>
    <source>
        <strain evidence="1">FNV1</strain>
    </source>
</reference>
<evidence type="ECO:0000313" key="1">
    <source>
        <dbReference type="EMBL" id="AYV79743.1"/>
    </source>
</evidence>
<proteinExistence type="predicted"/>